<name>A0A246JF24_9SPHN</name>
<evidence type="ECO:0000313" key="2">
    <source>
        <dbReference type="Proteomes" id="UP000197097"/>
    </source>
</evidence>
<reference evidence="1" key="2">
    <citation type="submission" date="2017-06" db="EMBL/GenBank/DDBJ databases">
        <authorList>
            <person name="Kim H.J."/>
            <person name="Triplett B.A."/>
        </authorList>
    </citation>
    <scope>NUCLEOTIDE SEQUENCE</scope>
    <source>
        <strain evidence="1">DSM 14551</strain>
    </source>
</reference>
<keyword evidence="2" id="KW-1185">Reference proteome</keyword>
<organism evidence="1 2">
    <name type="scientific">Sphingopyxis witflariensis</name>
    <dbReference type="NCBI Taxonomy" id="173675"/>
    <lineage>
        <taxon>Bacteria</taxon>
        <taxon>Pseudomonadati</taxon>
        <taxon>Pseudomonadota</taxon>
        <taxon>Alphaproteobacteria</taxon>
        <taxon>Sphingomonadales</taxon>
        <taxon>Sphingomonadaceae</taxon>
        <taxon>Sphingopyxis</taxon>
    </lineage>
</organism>
<gene>
    <name evidence="1" type="ORF">CDQ91_19480</name>
</gene>
<reference evidence="1" key="1">
    <citation type="journal article" date="2002" name="Int. J. Syst. Evol. Microbiol.">
        <title>Sphingopyxis witflariensis sp. nov., isolated from activated sludge.</title>
        <authorList>
            <person name="Kampfer P."/>
            <person name="Witzenberger R."/>
            <person name="Denner E.B."/>
            <person name="Busse H.J."/>
            <person name="Neef A."/>
        </authorList>
    </citation>
    <scope>NUCLEOTIDE SEQUENCE [LARGE SCALE GENOMIC DNA]</scope>
    <source>
        <strain evidence="1">DSM 14551</strain>
    </source>
</reference>
<protein>
    <submittedName>
        <fullName evidence="1">Uncharacterized protein</fullName>
    </submittedName>
</protein>
<dbReference type="Proteomes" id="UP000197097">
    <property type="component" value="Unassembled WGS sequence"/>
</dbReference>
<accession>A0A246JF24</accession>
<dbReference type="AlphaFoldDB" id="A0A246JF24"/>
<proteinExistence type="predicted"/>
<evidence type="ECO:0000313" key="1">
    <source>
        <dbReference type="EMBL" id="OWQ91121.1"/>
    </source>
</evidence>
<dbReference type="EMBL" id="NISJ01000016">
    <property type="protein sequence ID" value="OWQ91121.1"/>
    <property type="molecule type" value="Genomic_DNA"/>
</dbReference>
<comment type="caution">
    <text evidence="1">The sequence shown here is derived from an EMBL/GenBank/DDBJ whole genome shotgun (WGS) entry which is preliminary data.</text>
</comment>
<sequence>MFVESPIELISGFLSHSQFSVFLEEAMTEVPVDADEQARRDAIAAAIKILKADRTNLIEIEARRVMLMTDKTPETMLRRLGEDLRFAASQGLNAQRDAIARSLWAYLETYPLFEAAERAMQVRVYRDHGKIYEAWSLDASIPLVAQGVNHEALSAEIADRLQHEDGCKVEAIDLPAENGESQDVLVAVTFFGAYASQKTVRPDKSTEILYFRPPDEMLLVYSQTRRRIEVCSRDMVERKLVANIFAADTLKHDVSNKPLTQKTYNLSRFKSSLKLPIPDEEAHRVRRANITEVQVALGGWSRKVSLSVTPEDDIDAIARAVFGAIIPSSGGGYVTKVRFHIEYIDGRGRKGTLQFDVFGRNKSNIQSERDPAKRELGYDLLEAWGVLERIGDLSKPQRKEKLPQLLALYDFTDEKASGQTLDELGIGAAELTGAGFLTRKGWSNVVLFDDDELGDVVRDVEGNSTGDAATLTLIEGGAGPRIPVEDITQYEIRFDYLRDALRDVLKPMGLKGRVREVANHVHQIGSAQIGLASASIYLARALSDDKLLEGADRLIRGEGNRIRGVVFVPQEIRFPYIGCNVVLSLKDHIDKETGLIDPEAVRSAYEAAIDPAARGTAVHLRKQGDDAAQITVPGQDPRIVTGAKKVKLFERLYIAHHDREPGVKLAALKEYAGFSQLPQLFGDEWGEINGRYLYSPQRAYWALCGEPISV</sequence>